<evidence type="ECO:0000313" key="3">
    <source>
        <dbReference type="Proteomes" id="UP000828390"/>
    </source>
</evidence>
<accession>A0A9D4LBT2</accession>
<proteinExistence type="predicted"/>
<protein>
    <recommendedName>
        <fullName evidence="4">SET domain-containing protein</fullName>
    </recommendedName>
</protein>
<organism evidence="2 3">
    <name type="scientific">Dreissena polymorpha</name>
    <name type="common">Zebra mussel</name>
    <name type="synonym">Mytilus polymorpha</name>
    <dbReference type="NCBI Taxonomy" id="45954"/>
    <lineage>
        <taxon>Eukaryota</taxon>
        <taxon>Metazoa</taxon>
        <taxon>Spiralia</taxon>
        <taxon>Lophotrochozoa</taxon>
        <taxon>Mollusca</taxon>
        <taxon>Bivalvia</taxon>
        <taxon>Autobranchia</taxon>
        <taxon>Heteroconchia</taxon>
        <taxon>Euheterodonta</taxon>
        <taxon>Imparidentia</taxon>
        <taxon>Neoheterodontei</taxon>
        <taxon>Myida</taxon>
        <taxon>Dreissenoidea</taxon>
        <taxon>Dreissenidae</taxon>
        <taxon>Dreissena</taxon>
    </lineage>
</organism>
<feature type="region of interest" description="Disordered" evidence="1">
    <location>
        <begin position="165"/>
        <end position="239"/>
    </location>
</feature>
<keyword evidence="3" id="KW-1185">Reference proteome</keyword>
<dbReference type="InterPro" id="IPR046341">
    <property type="entry name" value="SET_dom_sf"/>
</dbReference>
<dbReference type="EMBL" id="JAIWYP010000003">
    <property type="protein sequence ID" value="KAH3855231.1"/>
    <property type="molecule type" value="Genomic_DNA"/>
</dbReference>
<dbReference type="CDD" id="cd08161">
    <property type="entry name" value="SET"/>
    <property type="match status" value="1"/>
</dbReference>
<dbReference type="Proteomes" id="UP000828390">
    <property type="component" value="Unassembled WGS sequence"/>
</dbReference>
<evidence type="ECO:0000313" key="2">
    <source>
        <dbReference type="EMBL" id="KAH3855231.1"/>
    </source>
</evidence>
<comment type="caution">
    <text evidence="2">The sequence shown here is derived from an EMBL/GenBank/DDBJ whole genome shotgun (WGS) entry which is preliminary data.</text>
</comment>
<reference evidence="2" key="1">
    <citation type="journal article" date="2019" name="bioRxiv">
        <title>The Genome of the Zebra Mussel, Dreissena polymorpha: A Resource for Invasive Species Research.</title>
        <authorList>
            <person name="McCartney M.A."/>
            <person name="Auch B."/>
            <person name="Kono T."/>
            <person name="Mallez S."/>
            <person name="Zhang Y."/>
            <person name="Obille A."/>
            <person name="Becker A."/>
            <person name="Abrahante J.E."/>
            <person name="Garbe J."/>
            <person name="Badalamenti J.P."/>
            <person name="Herman A."/>
            <person name="Mangelson H."/>
            <person name="Liachko I."/>
            <person name="Sullivan S."/>
            <person name="Sone E.D."/>
            <person name="Koren S."/>
            <person name="Silverstein K.A.T."/>
            <person name="Beckman K.B."/>
            <person name="Gohl D.M."/>
        </authorList>
    </citation>
    <scope>NUCLEOTIDE SEQUENCE</scope>
    <source>
        <strain evidence="2">Duluth1</strain>
        <tissue evidence="2">Whole animal</tissue>
    </source>
</reference>
<dbReference type="Gene3D" id="2.170.270.10">
    <property type="entry name" value="SET domain"/>
    <property type="match status" value="1"/>
</dbReference>
<name>A0A9D4LBT2_DREPO</name>
<gene>
    <name evidence="2" type="ORF">DPMN_097795</name>
</gene>
<dbReference type="SUPFAM" id="SSF82199">
    <property type="entry name" value="SET domain"/>
    <property type="match status" value="1"/>
</dbReference>
<dbReference type="AlphaFoldDB" id="A0A9D4LBT2"/>
<sequence length="239" mass="26893">MINNAIKGDIRNNAEMKIVLEHGKPHLCLFATKDIAVNEELRFDYGVPNLPWRKAGEDLVNHEGNAITNVESQKDTTSLADQDIIHKLENDARPVDQCQAKVEADEDVVYNDGNSLRTVDLQNDTLAEEKVRQEARQEADRLKEEKQQMGLRQLEEEWRLVEEAERQKKEAASRKQRKQGSGRGGKSSSKSPSPLSAGPGTPQKGQEVKMGPDRVTPVGRTISRYRGEANTKISNRHFK</sequence>
<evidence type="ECO:0008006" key="4">
    <source>
        <dbReference type="Google" id="ProtNLM"/>
    </source>
</evidence>
<reference evidence="2" key="2">
    <citation type="submission" date="2020-11" db="EMBL/GenBank/DDBJ databases">
        <authorList>
            <person name="McCartney M.A."/>
            <person name="Auch B."/>
            <person name="Kono T."/>
            <person name="Mallez S."/>
            <person name="Becker A."/>
            <person name="Gohl D.M."/>
            <person name="Silverstein K.A.T."/>
            <person name="Koren S."/>
            <person name="Bechman K.B."/>
            <person name="Herman A."/>
            <person name="Abrahante J.E."/>
            <person name="Garbe J."/>
        </authorList>
    </citation>
    <scope>NUCLEOTIDE SEQUENCE</scope>
    <source>
        <strain evidence="2">Duluth1</strain>
        <tissue evidence="2">Whole animal</tissue>
    </source>
</reference>
<evidence type="ECO:0000256" key="1">
    <source>
        <dbReference type="SAM" id="MobiDB-lite"/>
    </source>
</evidence>